<dbReference type="OrthoDB" id="421276at2759"/>
<dbReference type="InterPro" id="IPR011604">
    <property type="entry name" value="PDDEXK-like_dom_sf"/>
</dbReference>
<dbReference type="EMBL" id="CM002872">
    <property type="protein sequence ID" value="KFK36626.1"/>
    <property type="molecule type" value="Genomic_DNA"/>
</dbReference>
<proteinExistence type="predicted"/>
<dbReference type="OMA" id="YIVYESK"/>
<dbReference type="AlphaFoldDB" id="A0A087H3C4"/>
<organism evidence="2 3">
    <name type="scientific">Arabis alpina</name>
    <name type="common">Alpine rock-cress</name>
    <dbReference type="NCBI Taxonomy" id="50452"/>
    <lineage>
        <taxon>Eukaryota</taxon>
        <taxon>Viridiplantae</taxon>
        <taxon>Streptophyta</taxon>
        <taxon>Embryophyta</taxon>
        <taxon>Tracheophyta</taxon>
        <taxon>Spermatophyta</taxon>
        <taxon>Magnoliopsida</taxon>
        <taxon>eudicotyledons</taxon>
        <taxon>Gunneridae</taxon>
        <taxon>Pentapetalae</taxon>
        <taxon>rosids</taxon>
        <taxon>malvids</taxon>
        <taxon>Brassicales</taxon>
        <taxon>Brassicaceae</taxon>
        <taxon>Arabideae</taxon>
        <taxon>Arabis</taxon>
    </lineage>
</organism>
<evidence type="ECO:0000313" key="2">
    <source>
        <dbReference type="EMBL" id="KFK36626.1"/>
    </source>
</evidence>
<dbReference type="PANTHER" id="PTHR46609:SF4">
    <property type="entry name" value="RESTRICTION ENDONUCLEASE, TYPE II-LIKE SUPERFAMILY PROTEIN"/>
    <property type="match status" value="1"/>
</dbReference>
<dbReference type="Gramene" id="KFK36626">
    <property type="protein sequence ID" value="KFK36626"/>
    <property type="gene ID" value="AALP_AA4G148400"/>
</dbReference>
<dbReference type="InterPro" id="IPR051703">
    <property type="entry name" value="NF-kappa-B_Signaling_Reg"/>
</dbReference>
<dbReference type="eggNOG" id="ENOG502QU2E">
    <property type="taxonomic scope" value="Eukaryota"/>
</dbReference>
<dbReference type="Pfam" id="PF09588">
    <property type="entry name" value="YqaJ"/>
    <property type="match status" value="1"/>
</dbReference>
<name>A0A087H3C4_ARAAL</name>
<accession>A0A087H3C4</accession>
<evidence type="ECO:0000313" key="3">
    <source>
        <dbReference type="Proteomes" id="UP000029120"/>
    </source>
</evidence>
<dbReference type="PANTHER" id="PTHR46609">
    <property type="entry name" value="EXONUCLEASE, PHAGE-TYPE/RECB, C-TERMINAL DOMAIN-CONTAINING PROTEIN"/>
    <property type="match status" value="1"/>
</dbReference>
<dbReference type="Gene3D" id="3.90.320.10">
    <property type="match status" value="1"/>
</dbReference>
<sequence>MFRRCSWKFSRGGGDDLLEYWFRDKPIFQEETRKRLFSTSNKSEIEIISTKYSFTEAPCMQHWRKNWENQRKNRLTSSIFAQAIGFWPNRRVQLWLEKIGALEPFSGNAATCWTKIKELEALTRYHQLTGHDFLLPEFVTFEEEDWLGASPDGDIHVVNGSSCCSSGGVLEVKCPFYDSDKTQAYPWKKVPQAQGLMEIMDRDWLDLYCWTVNGSSLFRIERDSLFWEDMRGTLVDFWEKHVLPGRDKFDASVEVITDPLVELIEFVPDSRHERCNQILRGTERIVNKSKRLFYEINGQLLD</sequence>
<protein>
    <recommendedName>
        <fullName evidence="1">YqaJ viral recombinase domain-containing protein</fullName>
    </recommendedName>
</protein>
<reference evidence="3" key="1">
    <citation type="journal article" date="2015" name="Nat. Plants">
        <title>Genome expansion of Arabis alpina linked with retrotransposition and reduced symmetric DNA methylation.</title>
        <authorList>
            <person name="Willing E.M."/>
            <person name="Rawat V."/>
            <person name="Mandakova T."/>
            <person name="Maumus F."/>
            <person name="James G.V."/>
            <person name="Nordstroem K.J."/>
            <person name="Becker C."/>
            <person name="Warthmann N."/>
            <person name="Chica C."/>
            <person name="Szarzynska B."/>
            <person name="Zytnicki M."/>
            <person name="Albani M.C."/>
            <person name="Kiefer C."/>
            <person name="Bergonzi S."/>
            <person name="Castaings L."/>
            <person name="Mateos J.L."/>
            <person name="Berns M.C."/>
            <person name="Bujdoso N."/>
            <person name="Piofczyk T."/>
            <person name="de Lorenzo L."/>
            <person name="Barrero-Sicilia C."/>
            <person name="Mateos I."/>
            <person name="Piednoel M."/>
            <person name="Hagmann J."/>
            <person name="Chen-Min-Tao R."/>
            <person name="Iglesias-Fernandez R."/>
            <person name="Schuster S.C."/>
            <person name="Alonso-Blanco C."/>
            <person name="Roudier F."/>
            <person name="Carbonero P."/>
            <person name="Paz-Ares J."/>
            <person name="Davis S.J."/>
            <person name="Pecinka A."/>
            <person name="Quesneville H."/>
            <person name="Colot V."/>
            <person name="Lysak M.A."/>
            <person name="Weigel D."/>
            <person name="Coupland G."/>
            <person name="Schneeberger K."/>
        </authorList>
    </citation>
    <scope>NUCLEOTIDE SEQUENCE [LARGE SCALE GENOMIC DNA]</scope>
    <source>
        <strain evidence="3">cv. Pajares</strain>
    </source>
</reference>
<dbReference type="GO" id="GO:0006281">
    <property type="term" value="P:DNA repair"/>
    <property type="evidence" value="ECO:0007669"/>
    <property type="project" value="UniProtKB-ARBA"/>
</dbReference>
<feature type="domain" description="YqaJ viral recombinase" evidence="1">
    <location>
        <begin position="66"/>
        <end position="178"/>
    </location>
</feature>
<keyword evidence="3" id="KW-1185">Reference proteome</keyword>
<evidence type="ECO:0000259" key="1">
    <source>
        <dbReference type="Pfam" id="PF09588"/>
    </source>
</evidence>
<gene>
    <name evidence="2" type="ordered locus">AALP_Aa4g148400</name>
</gene>
<dbReference type="Proteomes" id="UP000029120">
    <property type="component" value="Chromosome 4"/>
</dbReference>
<dbReference type="InterPro" id="IPR019080">
    <property type="entry name" value="YqaJ_viral_recombinase"/>
</dbReference>
<dbReference type="CDD" id="cd22343">
    <property type="entry name" value="PDDEXK_lambda_exonuclease-like"/>
    <property type="match status" value="1"/>
</dbReference>
<dbReference type="SUPFAM" id="SSF52980">
    <property type="entry name" value="Restriction endonuclease-like"/>
    <property type="match status" value="1"/>
</dbReference>
<dbReference type="InterPro" id="IPR011335">
    <property type="entry name" value="Restrct_endonuc-II-like"/>
</dbReference>